<evidence type="ECO:0000313" key="2">
    <source>
        <dbReference type="Proteomes" id="UP000660381"/>
    </source>
</evidence>
<evidence type="ECO:0000313" key="1">
    <source>
        <dbReference type="EMBL" id="MBD2694443.1"/>
    </source>
</evidence>
<dbReference type="InterPro" id="IPR023366">
    <property type="entry name" value="ATP_synth_asu-like_sf"/>
</dbReference>
<proteinExistence type="predicted"/>
<dbReference type="EMBL" id="JACJTQ010000048">
    <property type="protein sequence ID" value="MBD2694443.1"/>
    <property type="molecule type" value="Genomic_DNA"/>
</dbReference>
<dbReference type="RefSeq" id="WP_190908609.1">
    <property type="nucleotide sequence ID" value="NZ_JACJTQ010000048.1"/>
</dbReference>
<protein>
    <submittedName>
        <fullName evidence="1">Uncharacterized protein</fullName>
    </submittedName>
</protein>
<keyword evidence="2" id="KW-1185">Reference proteome</keyword>
<gene>
    <name evidence="1" type="ORF">H6G68_22310</name>
</gene>
<name>A0ABR8JA56_9NOST</name>
<accession>A0ABR8JA56</accession>
<dbReference type="Proteomes" id="UP000660381">
    <property type="component" value="Unassembled WGS sequence"/>
</dbReference>
<organism evidence="1 2">
    <name type="scientific">Anabaena catenula FACHB-362</name>
    <dbReference type="NCBI Taxonomy" id="2692877"/>
    <lineage>
        <taxon>Bacteria</taxon>
        <taxon>Bacillati</taxon>
        <taxon>Cyanobacteriota</taxon>
        <taxon>Cyanophyceae</taxon>
        <taxon>Nostocales</taxon>
        <taxon>Nostocaceae</taxon>
        <taxon>Anabaena</taxon>
    </lineage>
</organism>
<reference evidence="1 2" key="1">
    <citation type="journal article" date="2020" name="ISME J.">
        <title>Comparative genomics reveals insights into cyanobacterial evolution and habitat adaptation.</title>
        <authorList>
            <person name="Chen M.Y."/>
            <person name="Teng W.K."/>
            <person name="Zhao L."/>
            <person name="Hu C.X."/>
            <person name="Zhou Y.K."/>
            <person name="Han B.P."/>
            <person name="Song L.R."/>
            <person name="Shu W.S."/>
        </authorList>
    </citation>
    <scope>NUCLEOTIDE SEQUENCE [LARGE SCALE GENOMIC DNA]</scope>
    <source>
        <strain evidence="1 2">FACHB-362</strain>
    </source>
</reference>
<comment type="caution">
    <text evidence="1">The sequence shown here is derived from an EMBL/GenBank/DDBJ whole genome shotgun (WGS) entry which is preliminary data.</text>
</comment>
<dbReference type="Gene3D" id="2.40.30.20">
    <property type="match status" value="1"/>
</dbReference>
<sequence length="601" mass="63690">MADVTIGRSVPLEPGQRPKDLSLSVALASDHPPVATFDAFAGSTEIDKDLLGNPRFGTPQLLFASVRRYGIDSKLWAQRVDSNTQGKISFDSAKSAARLTIQNGNFDRTYSSLQTKTNFAYQPGRSMDCSYGVQCSRGAANDNVVIEFGAFDNFDGYGFRILREGGKDKLFVFRRTSSGETGGLTQRDSIPYLNGHNDLMDANAYEQIIEVGNSTASGYSEPTNGNRLDGSLDGAVDVNGNLTSTGHKLSLFDEDLSATNLTMFRIRYSWYGASGADFWAFVPLDKTPKPGIPRWVRVQSIPIGDNLQFPLLKNPDKPLTFRIYRRADSTGAGTIPSTSAFLSTFGTSFSIDAGDPKPMEIYSESSGSLTLNSANSTPALAIQIKPYITSSAETVTGVSADTPNQLRAFPLTLSINSSSPCSFSLVKNPVVTGATFPLPVAGDLSAVAKASVPGTITPNTGKVVSTFYTGQEDGQSIKLDEIFAYNREYLAREAQTTAGVAGDSLYVVAKSLTPTLLINSITSTGTVATATVTNGHSLKTGSVVTIAGATPSGYNGTFTVDALNATQFTYAVASGLASPATGSISADLNVRASASLVWGQQ</sequence>